<dbReference type="AlphaFoldDB" id="M5RNJ8"/>
<feature type="coiled-coil region" evidence="4">
    <location>
        <begin position="116"/>
        <end position="169"/>
    </location>
</feature>
<comment type="subcellular location">
    <subcellularLocation>
        <location evidence="1">Cell envelope</location>
    </subcellularLocation>
</comment>
<organism evidence="7 8">
    <name type="scientific">Rhodopirellula maiorica SM1</name>
    <dbReference type="NCBI Taxonomy" id="1265738"/>
    <lineage>
        <taxon>Bacteria</taxon>
        <taxon>Pseudomonadati</taxon>
        <taxon>Planctomycetota</taxon>
        <taxon>Planctomycetia</taxon>
        <taxon>Pirellulales</taxon>
        <taxon>Pirellulaceae</taxon>
        <taxon>Novipirellula</taxon>
    </lineage>
</organism>
<evidence type="ECO:0000256" key="4">
    <source>
        <dbReference type="SAM" id="Coils"/>
    </source>
</evidence>
<comment type="similarity">
    <text evidence="2">Belongs to the membrane fusion protein (MFP) (TC 8.A.1) family.</text>
</comment>
<dbReference type="InterPro" id="IPR058792">
    <property type="entry name" value="Beta-barrel_RND_2"/>
</dbReference>
<evidence type="ECO:0000256" key="3">
    <source>
        <dbReference type="ARBA" id="ARBA00023054"/>
    </source>
</evidence>
<keyword evidence="3 4" id="KW-0175">Coiled coil</keyword>
<feature type="domain" description="CusB-like beta-barrel" evidence="6">
    <location>
        <begin position="276"/>
        <end position="353"/>
    </location>
</feature>
<dbReference type="Pfam" id="PF25881">
    <property type="entry name" value="HH_YBHG"/>
    <property type="match status" value="1"/>
</dbReference>
<reference evidence="7" key="2">
    <citation type="journal article" date="2013" name="Mar. Genomics">
        <title>Expression of sulfatases in Rhodopirellula baltica and the diversity of sulfatases in the genus Rhodopirellula.</title>
        <authorList>
            <person name="Wegner C.E."/>
            <person name="Richter-Heitmann T."/>
            <person name="Klindworth A."/>
            <person name="Klockow C."/>
            <person name="Richter M."/>
            <person name="Achstetter T."/>
            <person name="Glockner F.O."/>
            <person name="Harder J."/>
        </authorList>
    </citation>
    <scope>NUCLEOTIDE SEQUENCE [LARGE SCALE GENOMIC DNA]</scope>
    <source>
        <strain evidence="7">SM1</strain>
    </source>
</reference>
<dbReference type="NCBIfam" id="TIGR01730">
    <property type="entry name" value="RND_mfp"/>
    <property type="match status" value="1"/>
</dbReference>
<dbReference type="InterPro" id="IPR006143">
    <property type="entry name" value="RND_pump_MFP"/>
</dbReference>
<dbReference type="InterPro" id="IPR050465">
    <property type="entry name" value="UPF0194_transport"/>
</dbReference>
<dbReference type="GO" id="GO:0022857">
    <property type="term" value="F:transmembrane transporter activity"/>
    <property type="evidence" value="ECO:0007669"/>
    <property type="project" value="InterPro"/>
</dbReference>
<evidence type="ECO:0000259" key="6">
    <source>
        <dbReference type="Pfam" id="PF25954"/>
    </source>
</evidence>
<name>M5RNJ8_9BACT</name>
<keyword evidence="8" id="KW-1185">Reference proteome</keyword>
<evidence type="ECO:0000256" key="1">
    <source>
        <dbReference type="ARBA" id="ARBA00004196"/>
    </source>
</evidence>
<dbReference type="GO" id="GO:0030313">
    <property type="term" value="C:cell envelope"/>
    <property type="evidence" value="ECO:0007669"/>
    <property type="project" value="UniProtKB-SubCell"/>
</dbReference>
<evidence type="ECO:0000256" key="2">
    <source>
        <dbReference type="ARBA" id="ARBA00009477"/>
    </source>
</evidence>
<dbReference type="PANTHER" id="PTHR32347">
    <property type="entry name" value="EFFLUX SYSTEM COMPONENT YKNX-RELATED"/>
    <property type="match status" value="1"/>
</dbReference>
<reference evidence="7" key="1">
    <citation type="submission" date="2012-12" db="EMBL/GenBank/DDBJ databases">
        <title>Permanent draft genome of Rhodopirellula maiorica strain SM1.</title>
        <authorList>
            <person name="Richter M."/>
            <person name="Richter-Heitmann T."/>
            <person name="Frank C."/>
            <person name="Harder J."/>
            <person name="Glockner F.O."/>
        </authorList>
    </citation>
    <scope>NUCLEOTIDE SEQUENCE</scope>
    <source>
        <strain evidence="7">SM1</strain>
    </source>
</reference>
<dbReference type="Gene3D" id="2.40.50.100">
    <property type="match status" value="1"/>
</dbReference>
<dbReference type="EMBL" id="ANOG01000308">
    <property type="protein sequence ID" value="EMI20893.1"/>
    <property type="molecule type" value="Genomic_DNA"/>
</dbReference>
<dbReference type="GO" id="GO:0016020">
    <property type="term" value="C:membrane"/>
    <property type="evidence" value="ECO:0007669"/>
    <property type="project" value="InterPro"/>
</dbReference>
<dbReference type="SUPFAM" id="SSF111369">
    <property type="entry name" value="HlyD-like secretion proteins"/>
    <property type="match status" value="2"/>
</dbReference>
<comment type="caution">
    <text evidence="7">The sequence shown here is derived from an EMBL/GenBank/DDBJ whole genome shotgun (WGS) entry which is preliminary data.</text>
</comment>
<proteinExistence type="inferred from homology"/>
<dbReference type="InterPro" id="IPR059052">
    <property type="entry name" value="HH_YbhG-like"/>
</dbReference>
<accession>M5RNJ8</accession>
<dbReference type="Proteomes" id="UP000011991">
    <property type="component" value="Unassembled WGS sequence"/>
</dbReference>
<protein>
    <submittedName>
        <fullName evidence="7">HlyD family secretion protein</fullName>
    </submittedName>
</protein>
<evidence type="ECO:0000313" key="8">
    <source>
        <dbReference type="Proteomes" id="UP000011991"/>
    </source>
</evidence>
<dbReference type="Pfam" id="PF25954">
    <property type="entry name" value="Beta-barrel_RND_2"/>
    <property type="match status" value="1"/>
</dbReference>
<dbReference type="Gene3D" id="2.40.30.170">
    <property type="match status" value="1"/>
</dbReference>
<dbReference type="Gene3D" id="2.40.420.20">
    <property type="match status" value="1"/>
</dbReference>
<evidence type="ECO:0000313" key="7">
    <source>
        <dbReference type="EMBL" id="EMI20893.1"/>
    </source>
</evidence>
<feature type="domain" description="YbhG-like alpha-helical hairpin" evidence="5">
    <location>
        <begin position="110"/>
        <end position="223"/>
    </location>
</feature>
<sequence length="439" mass="47835">MLSVVLMSTFPMSCRFGRFRFFSAMISSTWFGVFLIFSGGPLLAQGGPATVVVTAVIEKNISAEQSYVANVKPWRESTIGSAVDGRVLEFMVNAGEAVTKGQSLTQLRTKTIDIEIAGAEAELALREAELEELKNGSRPDEIKLAEALRDEAKAKLEYAQSKLARAQRLYKESAGISIDEFESDRAEALVAEATFAQNESSYRLVVEGPRQEQIAQAAARVDVQTQTLEGLRDRREKYTLRAPFDGFVAKELTETGAWVRQGDPVATIIEIDPLEIEVYVPEASIQFVRPGDQVNVSVEAVPGQTFQGVVDQIVPLADPLARTFPVRVRVENAASEGRHPLLPGMLARVKLPSSEKQTRMLVPKDAIQLGGAAPTLYRVVDGKAMIVPVVMGPSQGSWVAVTPSVPDQLSVKDLVVTRGNERLRPGQDVTIAEQQTTTP</sequence>
<dbReference type="PANTHER" id="PTHR32347:SF23">
    <property type="entry name" value="BLL5650 PROTEIN"/>
    <property type="match status" value="1"/>
</dbReference>
<evidence type="ECO:0000259" key="5">
    <source>
        <dbReference type="Pfam" id="PF25881"/>
    </source>
</evidence>
<dbReference type="PATRIC" id="fig|1265738.3.peg.2190"/>
<gene>
    <name evidence="7" type="ORF">RMSM_02184</name>
</gene>